<accession>A0ACA9SBI9</accession>
<evidence type="ECO:0000313" key="2">
    <source>
        <dbReference type="Proteomes" id="UP000789920"/>
    </source>
</evidence>
<proteinExistence type="predicted"/>
<organism evidence="1 2">
    <name type="scientific">Racocetra persica</name>
    <dbReference type="NCBI Taxonomy" id="160502"/>
    <lineage>
        <taxon>Eukaryota</taxon>
        <taxon>Fungi</taxon>
        <taxon>Fungi incertae sedis</taxon>
        <taxon>Mucoromycota</taxon>
        <taxon>Glomeromycotina</taxon>
        <taxon>Glomeromycetes</taxon>
        <taxon>Diversisporales</taxon>
        <taxon>Gigasporaceae</taxon>
        <taxon>Racocetra</taxon>
    </lineage>
</organism>
<sequence>DELEHLRKELTISRLSYDQQLHQSQIRCRELQVINESQKQRLNEYQSLLERYEQEKQKALNDCKTANEEVDSIRFEIARMEMALQEEKASRLALITNKDQELHQTKEAYEQVAVLRSQYQQQIFDLQNELQSVKKNEYQWRNKVTISDVEIDSLKSRLSSMEKDLMHWKDLTRTTAESK</sequence>
<comment type="caution">
    <text evidence="1">The sequence shown here is derived from an EMBL/GenBank/DDBJ whole genome shotgun (WGS) entry which is preliminary data.</text>
</comment>
<evidence type="ECO:0000313" key="1">
    <source>
        <dbReference type="EMBL" id="CAG8831116.1"/>
    </source>
</evidence>
<reference evidence="1" key="1">
    <citation type="submission" date="2021-06" db="EMBL/GenBank/DDBJ databases">
        <authorList>
            <person name="Kallberg Y."/>
            <person name="Tangrot J."/>
            <person name="Rosling A."/>
        </authorList>
    </citation>
    <scope>NUCLEOTIDE SEQUENCE</scope>
    <source>
        <strain evidence="1">MA461A</strain>
    </source>
</reference>
<dbReference type="Proteomes" id="UP000789920">
    <property type="component" value="Unassembled WGS sequence"/>
</dbReference>
<keyword evidence="2" id="KW-1185">Reference proteome</keyword>
<feature type="non-terminal residue" evidence="1">
    <location>
        <position position="179"/>
    </location>
</feature>
<gene>
    <name evidence="1" type="ORF">RPERSI_LOCUS28028</name>
</gene>
<name>A0ACA9SBI9_9GLOM</name>
<feature type="non-terminal residue" evidence="1">
    <location>
        <position position="1"/>
    </location>
</feature>
<protein>
    <submittedName>
        <fullName evidence="1">27144_t:CDS:1</fullName>
    </submittedName>
</protein>
<dbReference type="EMBL" id="CAJVQC010100662">
    <property type="protein sequence ID" value="CAG8831116.1"/>
    <property type="molecule type" value="Genomic_DNA"/>
</dbReference>